<reference evidence="1" key="2">
    <citation type="submission" date="2020-09" db="EMBL/GenBank/DDBJ databases">
        <authorList>
            <person name="Sun Q."/>
            <person name="Zhou Y."/>
        </authorList>
    </citation>
    <scope>NUCLEOTIDE SEQUENCE</scope>
    <source>
        <strain evidence="1">CGMCC 4.7308</strain>
    </source>
</reference>
<dbReference type="SUPFAM" id="SSF75005">
    <property type="entry name" value="Arabinanase/levansucrase/invertase"/>
    <property type="match status" value="1"/>
</dbReference>
<dbReference type="Gene3D" id="2.115.10.20">
    <property type="entry name" value="Glycosyl hydrolase domain, family 43"/>
    <property type="match status" value="2"/>
</dbReference>
<evidence type="ECO:0000313" key="1">
    <source>
        <dbReference type="EMBL" id="GGL96380.1"/>
    </source>
</evidence>
<comment type="caution">
    <text evidence="1">The sequence shown here is derived from an EMBL/GenBank/DDBJ whole genome shotgun (WGS) entry which is preliminary data.</text>
</comment>
<dbReference type="EMBL" id="BMNA01000003">
    <property type="protein sequence ID" value="GGL96380.1"/>
    <property type="molecule type" value="Genomic_DNA"/>
</dbReference>
<dbReference type="RefSeq" id="WP_229674127.1">
    <property type="nucleotide sequence ID" value="NZ_BMNA01000003.1"/>
</dbReference>
<reference evidence="1" key="1">
    <citation type="journal article" date="2014" name="Int. J. Syst. Evol. Microbiol.">
        <title>Complete genome sequence of Corynebacterium casei LMG S-19264T (=DSM 44701T), isolated from a smear-ripened cheese.</title>
        <authorList>
            <consortium name="US DOE Joint Genome Institute (JGI-PGF)"/>
            <person name="Walter F."/>
            <person name="Albersmeier A."/>
            <person name="Kalinowski J."/>
            <person name="Ruckert C."/>
        </authorList>
    </citation>
    <scope>NUCLEOTIDE SEQUENCE</scope>
    <source>
        <strain evidence="1">CGMCC 4.7308</strain>
    </source>
</reference>
<dbReference type="InterPro" id="IPR023296">
    <property type="entry name" value="Glyco_hydro_beta-prop_sf"/>
</dbReference>
<gene>
    <name evidence="1" type="ORF">GCM10011594_15170</name>
</gene>
<proteinExistence type="predicted"/>
<sequence length="308" mass="33107">MTATPPPARAVLDALSYARGRTVLVADEPGPGVWVGAPSVAVDGDRFLLAYRERRPGDRGQAVVVAGSTDGQRWTPLARLRREDHHCDSLERPCLVRTDAGRWRLYLSTATPGTRHWQVVAVEADSPADLPGAEPVVVLPGDPERLAVKDPVIRRDADGWHLWASCHPLEDPDATDRMRTDHFVSAGGLSWTARGTALAPAATGWDRRGVRFTAVLPVADGLLALYDGRADAAENFEERTGAALGAGAAATFERLAGRPVLVSPHGRGGLRYLDAVRGPDGALHVFYESSRDDGGHELRHQVLPGPGW</sequence>
<dbReference type="Proteomes" id="UP000655208">
    <property type="component" value="Unassembled WGS sequence"/>
</dbReference>
<accession>A0A917WET6</accession>
<organism evidence="1 2">
    <name type="scientific">Nakamurella endophytica</name>
    <dbReference type="NCBI Taxonomy" id="1748367"/>
    <lineage>
        <taxon>Bacteria</taxon>
        <taxon>Bacillati</taxon>
        <taxon>Actinomycetota</taxon>
        <taxon>Actinomycetes</taxon>
        <taxon>Nakamurellales</taxon>
        <taxon>Nakamurellaceae</taxon>
        <taxon>Nakamurella</taxon>
    </lineage>
</organism>
<evidence type="ECO:0000313" key="2">
    <source>
        <dbReference type="Proteomes" id="UP000655208"/>
    </source>
</evidence>
<keyword evidence="2" id="KW-1185">Reference proteome</keyword>
<name>A0A917WET6_9ACTN</name>
<dbReference type="AlphaFoldDB" id="A0A917WET6"/>
<evidence type="ECO:0008006" key="3">
    <source>
        <dbReference type="Google" id="ProtNLM"/>
    </source>
</evidence>
<protein>
    <recommendedName>
        <fullName evidence="3">Exo-alpha-sialidase</fullName>
    </recommendedName>
</protein>